<comment type="caution">
    <text evidence="1">The sequence shown here is derived from an EMBL/GenBank/DDBJ whole genome shotgun (WGS) entry which is preliminary data.</text>
</comment>
<evidence type="ECO:0000313" key="2">
    <source>
        <dbReference type="Proteomes" id="UP001165064"/>
    </source>
</evidence>
<sequence length="294" mass="33210">MGKQQKAFMAKNKKYFSEEESATKTEDKNDKSKGQKDDEPRSCILCRNTENHDELFGLPALICESSGFWNLPVIEAHPPELMVKEFHQHNTEQDKDNESVINKQKIACFGTKNVKAKHVISGCSHGMHYSCFTNMLREKKWSVSEFSCPLCNTFCNAFIPSVLVPGTFNMSMDGFLRANSWQEALRNQNTENCIDMSSLIFGKEFFHVLNDTSSPQNKKIFNQLSHLSHENLMLNKISSTMDIDIGTGNAISILIGNTLELLQIASRLEGETEDAKISEINLELLRSLVQFKGS</sequence>
<dbReference type="Proteomes" id="UP001165064">
    <property type="component" value="Unassembled WGS sequence"/>
</dbReference>
<accession>A0ACB5TYK1</accession>
<gene>
    <name evidence="1" type="ORF">Amon02_001039600</name>
</gene>
<keyword evidence="2" id="KW-1185">Reference proteome</keyword>
<name>A0ACB5TYK1_AMBMO</name>
<proteinExistence type="predicted"/>
<organism evidence="1 2">
    <name type="scientific">Ambrosiozyma monospora</name>
    <name type="common">Yeast</name>
    <name type="synonym">Endomycopsis monosporus</name>
    <dbReference type="NCBI Taxonomy" id="43982"/>
    <lineage>
        <taxon>Eukaryota</taxon>
        <taxon>Fungi</taxon>
        <taxon>Dikarya</taxon>
        <taxon>Ascomycota</taxon>
        <taxon>Saccharomycotina</taxon>
        <taxon>Pichiomycetes</taxon>
        <taxon>Pichiales</taxon>
        <taxon>Pichiaceae</taxon>
        <taxon>Ambrosiozyma</taxon>
    </lineage>
</organism>
<dbReference type="EMBL" id="BSXS01010364">
    <property type="protein sequence ID" value="GME98067.1"/>
    <property type="molecule type" value="Genomic_DNA"/>
</dbReference>
<reference evidence="1" key="1">
    <citation type="submission" date="2023-04" db="EMBL/GenBank/DDBJ databases">
        <title>Ambrosiozyma monospora NBRC 10751.</title>
        <authorList>
            <person name="Ichikawa N."/>
            <person name="Sato H."/>
            <person name="Tonouchi N."/>
        </authorList>
    </citation>
    <scope>NUCLEOTIDE SEQUENCE</scope>
    <source>
        <strain evidence="1">NBRC 10751</strain>
    </source>
</reference>
<evidence type="ECO:0000313" key="1">
    <source>
        <dbReference type="EMBL" id="GME98067.1"/>
    </source>
</evidence>
<protein>
    <submittedName>
        <fullName evidence="1">Unnamed protein product</fullName>
    </submittedName>
</protein>